<dbReference type="PROSITE" id="PS50110">
    <property type="entry name" value="RESPONSE_REGULATORY"/>
    <property type="match status" value="2"/>
</dbReference>
<proteinExistence type="predicted"/>
<dbReference type="SUPFAM" id="SSF55874">
    <property type="entry name" value="ATPase domain of HSP90 chaperone/DNA topoisomerase II/histidine kinase"/>
    <property type="match status" value="1"/>
</dbReference>
<feature type="modified residue" description="Phosphohistidine" evidence="14">
    <location>
        <position position="1025"/>
    </location>
</feature>
<evidence type="ECO:0000256" key="1">
    <source>
        <dbReference type="ARBA" id="ARBA00000085"/>
    </source>
</evidence>
<protein>
    <recommendedName>
        <fullName evidence="3">histidine kinase</fullName>
        <ecNumber evidence="3">2.7.13.3</ecNumber>
    </recommendedName>
</protein>
<dbReference type="Proteomes" id="UP001202961">
    <property type="component" value="Unassembled WGS sequence"/>
</dbReference>
<dbReference type="InterPro" id="IPR036890">
    <property type="entry name" value="HATPase_C_sf"/>
</dbReference>
<dbReference type="Pfam" id="PF02518">
    <property type="entry name" value="HATPase_c"/>
    <property type="match status" value="1"/>
</dbReference>
<dbReference type="InterPro" id="IPR001789">
    <property type="entry name" value="Sig_transdc_resp-reg_receiver"/>
</dbReference>
<evidence type="ECO:0000256" key="2">
    <source>
        <dbReference type="ARBA" id="ARBA00004651"/>
    </source>
</evidence>
<keyword evidence="10" id="KW-0067">ATP-binding</keyword>
<evidence type="ECO:0000259" key="19">
    <source>
        <dbReference type="PROSITE" id="PS50110"/>
    </source>
</evidence>
<evidence type="ECO:0000256" key="16">
    <source>
        <dbReference type="SAM" id="Coils"/>
    </source>
</evidence>
<sequence>MHRSVALQLALFTSLLLIVTGGLLSFVGYNVAQRMIRDQIHNRLKSLADDRRAMIQEYVDRQKERVALVASRTRLRTLIDDFLQGKVNQAEMRSDTQGILLDALASTKDFRVIAIVGTDGRVLTTTDTQHEHFDFSALPAFQHCLTHSTGLLSEPFIEDGRLLAHLSAPTTNRDGSLLGVLIVILDVEQLESILVNVARDEHFGTTSELLLGRRDKDQIHYLLPSRRQYKRTAEAMAVPGMVDAIEGKSGFGLVNYDNVPVLLRYEPVEFQPGYRSWGLVAKIDVAEAYTPLVQLRITLLALQAGLLGVGLLATFWLARRLTTPVLKLNEAAGALSTGDLSRRVDVKRSDELGQLADSFNRMAANLQELNSELERKVADRTQELKSAHDQAQLANRAKGDFLANMSHEIRTPLNAIIGLTEVVMRTDLDETQRDYLGTVVDSAESLLGIINDILDFSKIEAGKLHLEHVPFNLHDTVGDTLKSLAVRAQKTGIELVCFVDPEIPSVLLGDPTRLRQIITNLVANAIKFTHDGEVVVRVVADPIADLNDNEGTDHGRDSSVGPENDRRTMQRVLFSVRDTGIGIAPDKVERLFEAFEQGDASTARQFGGTGLGLSICMRLVKSMQGQIRVESTRGQGSTFSFTACFGVPESAPDKPRKLGLPLEQMRVLIVDDNETNRKILQEVTLAKRMRPVLADSAQAAIAVMQQAWDQNDPIRLVLSDVMMPGSDGFDLAQMIRRDARFDDVEIIFLTSAGHRGDLARCKNLRVAARLMKPVKQSELYEVMVRTLGIDFDSLEGRIQLVPESIPELRPLRILLAEDSVANQKVALAILNERGHTVVTAGNGRHAIELLDAQDFDVVLMDVQMPEMDGLQATAEIRRSEEGTGHHQQIIAMTAEAMMGDREKCLAAGMDDYVTKPVRKTELFAALQRVVEVAPRCVLPHDQQPQSTLVTASEKLSAANVPESTVSADQETQRVDWSWTLKQVNDNHEVLHEIVESYVEEIRDNLSELPQCIAAEQTVEVKRRAHMLAGAMRMFGADDQFRLARELESLAAGGVLTGAETLCSEVDDSIQLVLPELEGFLARGIIAAADAESRKETCDSDV</sequence>
<dbReference type="InterPro" id="IPR003594">
    <property type="entry name" value="HATPase_dom"/>
</dbReference>
<dbReference type="CDD" id="cd12914">
    <property type="entry name" value="PDC1_DGC_like"/>
    <property type="match status" value="1"/>
</dbReference>
<dbReference type="Gene3D" id="3.30.450.20">
    <property type="entry name" value="PAS domain"/>
    <property type="match status" value="1"/>
</dbReference>
<feature type="domain" description="Response regulatory" evidence="19">
    <location>
        <begin position="812"/>
        <end position="930"/>
    </location>
</feature>
<evidence type="ECO:0000256" key="11">
    <source>
        <dbReference type="ARBA" id="ARBA00022989"/>
    </source>
</evidence>
<keyword evidence="4" id="KW-1003">Cell membrane</keyword>
<evidence type="ECO:0000259" key="20">
    <source>
        <dbReference type="PROSITE" id="PS50885"/>
    </source>
</evidence>
<keyword evidence="5 15" id="KW-0597">Phosphoprotein</keyword>
<dbReference type="CDD" id="cd06225">
    <property type="entry name" value="HAMP"/>
    <property type="match status" value="1"/>
</dbReference>
<dbReference type="SMART" id="SM00448">
    <property type="entry name" value="REC"/>
    <property type="match status" value="2"/>
</dbReference>
<dbReference type="PROSITE" id="PS50894">
    <property type="entry name" value="HPT"/>
    <property type="match status" value="1"/>
</dbReference>
<dbReference type="SUPFAM" id="SSF47226">
    <property type="entry name" value="Histidine-containing phosphotransfer domain, HPT domain"/>
    <property type="match status" value="1"/>
</dbReference>
<dbReference type="Pfam" id="PF00072">
    <property type="entry name" value="Response_reg"/>
    <property type="match status" value="2"/>
</dbReference>
<evidence type="ECO:0000256" key="8">
    <source>
        <dbReference type="ARBA" id="ARBA00022741"/>
    </source>
</evidence>
<dbReference type="InterPro" id="IPR005467">
    <property type="entry name" value="His_kinase_dom"/>
</dbReference>
<dbReference type="Pfam" id="PF00512">
    <property type="entry name" value="HisKA"/>
    <property type="match status" value="1"/>
</dbReference>
<keyword evidence="8" id="KW-0547">Nucleotide-binding</keyword>
<evidence type="ECO:0000259" key="21">
    <source>
        <dbReference type="PROSITE" id="PS50894"/>
    </source>
</evidence>
<evidence type="ECO:0000256" key="6">
    <source>
        <dbReference type="ARBA" id="ARBA00022679"/>
    </source>
</evidence>
<organism evidence="22 23">
    <name type="scientific">Aporhodopirellula aestuarii</name>
    <dbReference type="NCBI Taxonomy" id="2950107"/>
    <lineage>
        <taxon>Bacteria</taxon>
        <taxon>Pseudomonadati</taxon>
        <taxon>Planctomycetota</taxon>
        <taxon>Planctomycetia</taxon>
        <taxon>Pirellulales</taxon>
        <taxon>Pirellulaceae</taxon>
        <taxon>Aporhodopirellula</taxon>
    </lineage>
</organism>
<dbReference type="Gene3D" id="6.10.340.10">
    <property type="match status" value="1"/>
</dbReference>
<keyword evidence="7 17" id="KW-0812">Transmembrane</keyword>
<keyword evidence="13 17" id="KW-0472">Membrane</keyword>
<gene>
    <name evidence="22" type="ORF">NB063_01930</name>
</gene>
<dbReference type="CDD" id="cd17546">
    <property type="entry name" value="REC_hyHK_CKI1_RcsC-like"/>
    <property type="match status" value="2"/>
</dbReference>
<dbReference type="PROSITE" id="PS50885">
    <property type="entry name" value="HAMP"/>
    <property type="match status" value="1"/>
</dbReference>
<comment type="caution">
    <text evidence="22">The sequence shown here is derived from an EMBL/GenBank/DDBJ whole genome shotgun (WGS) entry which is preliminary data.</text>
</comment>
<feature type="modified residue" description="4-aspartylphosphate" evidence="15">
    <location>
        <position position="720"/>
    </location>
</feature>
<dbReference type="SMART" id="SM00388">
    <property type="entry name" value="HisKA"/>
    <property type="match status" value="1"/>
</dbReference>
<reference evidence="22 23" key="1">
    <citation type="journal article" date="2022" name="Syst. Appl. Microbiol.">
        <title>Rhodopirellula aestuarii sp. nov., a novel member of the genus Rhodopirellula isolated from brackish sediments collected in the Tagus River estuary, Portugal.</title>
        <authorList>
            <person name="Vitorino I.R."/>
            <person name="Klimek D."/>
            <person name="Calusinska M."/>
            <person name="Lobo-da-Cunha A."/>
            <person name="Vasconcelos V."/>
            <person name="Lage O.M."/>
        </authorList>
    </citation>
    <scope>NUCLEOTIDE SEQUENCE [LARGE SCALE GENOMIC DNA]</scope>
    <source>
        <strain evidence="22 23">ICT_H3.1</strain>
    </source>
</reference>
<dbReference type="Gene3D" id="1.20.120.160">
    <property type="entry name" value="HPT domain"/>
    <property type="match status" value="1"/>
</dbReference>
<dbReference type="SUPFAM" id="SSF52172">
    <property type="entry name" value="CheY-like"/>
    <property type="match status" value="2"/>
</dbReference>
<dbReference type="InterPro" id="IPR011006">
    <property type="entry name" value="CheY-like_superfamily"/>
</dbReference>
<keyword evidence="6" id="KW-0808">Transferase</keyword>
<evidence type="ECO:0000259" key="18">
    <source>
        <dbReference type="PROSITE" id="PS50109"/>
    </source>
</evidence>
<dbReference type="Pfam" id="PF01627">
    <property type="entry name" value="Hpt"/>
    <property type="match status" value="1"/>
</dbReference>
<evidence type="ECO:0000256" key="12">
    <source>
        <dbReference type="ARBA" id="ARBA00023012"/>
    </source>
</evidence>
<dbReference type="PANTHER" id="PTHR45339:SF1">
    <property type="entry name" value="HYBRID SIGNAL TRANSDUCTION HISTIDINE KINASE J"/>
    <property type="match status" value="1"/>
</dbReference>
<dbReference type="InterPro" id="IPR036641">
    <property type="entry name" value="HPT_dom_sf"/>
</dbReference>
<evidence type="ECO:0000256" key="5">
    <source>
        <dbReference type="ARBA" id="ARBA00022553"/>
    </source>
</evidence>
<evidence type="ECO:0000256" key="10">
    <source>
        <dbReference type="ARBA" id="ARBA00022840"/>
    </source>
</evidence>
<dbReference type="SMART" id="SM00387">
    <property type="entry name" value="HATPase_c"/>
    <property type="match status" value="1"/>
</dbReference>
<evidence type="ECO:0000256" key="13">
    <source>
        <dbReference type="ARBA" id="ARBA00023136"/>
    </source>
</evidence>
<dbReference type="InterPro" id="IPR003660">
    <property type="entry name" value="HAMP_dom"/>
</dbReference>
<dbReference type="PROSITE" id="PS50109">
    <property type="entry name" value="HIS_KIN"/>
    <property type="match status" value="1"/>
</dbReference>
<dbReference type="EMBL" id="JAMQBK010000008">
    <property type="protein sequence ID" value="MCM2369373.1"/>
    <property type="molecule type" value="Genomic_DNA"/>
</dbReference>
<evidence type="ECO:0000256" key="15">
    <source>
        <dbReference type="PROSITE-ProRule" id="PRU00169"/>
    </source>
</evidence>
<keyword evidence="16" id="KW-0175">Coiled coil</keyword>
<evidence type="ECO:0000256" key="17">
    <source>
        <dbReference type="SAM" id="Phobius"/>
    </source>
</evidence>
<evidence type="ECO:0000256" key="9">
    <source>
        <dbReference type="ARBA" id="ARBA00022777"/>
    </source>
</evidence>
<feature type="domain" description="HAMP" evidence="20">
    <location>
        <begin position="319"/>
        <end position="371"/>
    </location>
</feature>
<evidence type="ECO:0000256" key="14">
    <source>
        <dbReference type="PROSITE-ProRule" id="PRU00110"/>
    </source>
</evidence>
<evidence type="ECO:0000256" key="3">
    <source>
        <dbReference type="ARBA" id="ARBA00012438"/>
    </source>
</evidence>
<dbReference type="InterPro" id="IPR008207">
    <property type="entry name" value="Sig_transdc_His_kin_Hpt_dom"/>
</dbReference>
<comment type="catalytic activity">
    <reaction evidence="1">
        <text>ATP + protein L-histidine = ADP + protein N-phospho-L-histidine.</text>
        <dbReference type="EC" id="2.7.13.3"/>
    </reaction>
</comment>
<dbReference type="RefSeq" id="WP_250927044.1">
    <property type="nucleotide sequence ID" value="NZ_JAMQBK010000008.1"/>
</dbReference>
<dbReference type="Gene3D" id="1.10.287.130">
    <property type="match status" value="1"/>
</dbReference>
<dbReference type="SUPFAM" id="SSF47384">
    <property type="entry name" value="Homodimeric domain of signal transducing histidine kinase"/>
    <property type="match status" value="1"/>
</dbReference>
<feature type="transmembrane region" description="Helical" evidence="17">
    <location>
        <begin position="6"/>
        <end position="29"/>
    </location>
</feature>
<keyword evidence="9" id="KW-0418">Kinase</keyword>
<keyword evidence="11 17" id="KW-1133">Transmembrane helix</keyword>
<comment type="subcellular location">
    <subcellularLocation>
        <location evidence="2">Cell membrane</location>
        <topology evidence="2">Multi-pass membrane protein</topology>
    </subcellularLocation>
</comment>
<dbReference type="Gene3D" id="3.30.565.10">
    <property type="entry name" value="Histidine kinase-like ATPase, C-terminal domain"/>
    <property type="match status" value="1"/>
</dbReference>
<dbReference type="Gene3D" id="3.40.50.2300">
    <property type="match status" value="2"/>
</dbReference>
<accession>A0ABT0TXQ7</accession>
<keyword evidence="23" id="KW-1185">Reference proteome</keyword>
<dbReference type="SMART" id="SM00304">
    <property type="entry name" value="HAMP"/>
    <property type="match status" value="1"/>
</dbReference>
<feature type="domain" description="Response regulatory" evidence="19">
    <location>
        <begin position="666"/>
        <end position="787"/>
    </location>
</feature>
<feature type="domain" description="HPt" evidence="21">
    <location>
        <begin position="986"/>
        <end position="1079"/>
    </location>
</feature>
<evidence type="ECO:0000313" key="23">
    <source>
        <dbReference type="Proteomes" id="UP001202961"/>
    </source>
</evidence>
<dbReference type="InterPro" id="IPR004358">
    <property type="entry name" value="Sig_transdc_His_kin-like_C"/>
</dbReference>
<feature type="domain" description="Histidine kinase" evidence="18">
    <location>
        <begin position="404"/>
        <end position="642"/>
    </location>
</feature>
<dbReference type="Pfam" id="PF00672">
    <property type="entry name" value="HAMP"/>
    <property type="match status" value="1"/>
</dbReference>
<dbReference type="PANTHER" id="PTHR45339">
    <property type="entry name" value="HYBRID SIGNAL TRANSDUCTION HISTIDINE KINASE J"/>
    <property type="match status" value="1"/>
</dbReference>
<dbReference type="CDD" id="cd16922">
    <property type="entry name" value="HATPase_EvgS-ArcB-TorS-like"/>
    <property type="match status" value="1"/>
</dbReference>
<keyword evidence="12" id="KW-0902">Two-component regulatory system</keyword>
<feature type="transmembrane region" description="Helical" evidence="17">
    <location>
        <begin position="297"/>
        <end position="318"/>
    </location>
</feature>
<feature type="modified residue" description="4-aspartylphosphate" evidence="15">
    <location>
        <position position="861"/>
    </location>
</feature>
<evidence type="ECO:0000256" key="7">
    <source>
        <dbReference type="ARBA" id="ARBA00022692"/>
    </source>
</evidence>
<feature type="coiled-coil region" evidence="16">
    <location>
        <begin position="356"/>
        <end position="390"/>
    </location>
</feature>
<dbReference type="CDD" id="cd00082">
    <property type="entry name" value="HisKA"/>
    <property type="match status" value="1"/>
</dbReference>
<evidence type="ECO:0000256" key="4">
    <source>
        <dbReference type="ARBA" id="ARBA00022475"/>
    </source>
</evidence>
<dbReference type="InterPro" id="IPR003661">
    <property type="entry name" value="HisK_dim/P_dom"/>
</dbReference>
<evidence type="ECO:0000313" key="22">
    <source>
        <dbReference type="EMBL" id="MCM2369373.1"/>
    </source>
</evidence>
<dbReference type="InterPro" id="IPR036097">
    <property type="entry name" value="HisK_dim/P_sf"/>
</dbReference>
<dbReference type="EC" id="2.7.13.3" evidence="3"/>
<name>A0ABT0TXQ7_9BACT</name>
<dbReference type="PRINTS" id="PR00344">
    <property type="entry name" value="BCTRLSENSOR"/>
</dbReference>
<dbReference type="SUPFAM" id="SSF158472">
    <property type="entry name" value="HAMP domain-like"/>
    <property type="match status" value="1"/>
</dbReference>